<feature type="binding site" evidence="3">
    <location>
        <position position="140"/>
    </location>
    <ligand>
        <name>Zn(2+)</name>
        <dbReference type="ChEBI" id="CHEBI:29105"/>
    </ligand>
</feature>
<organism evidence="5 6">
    <name type="scientific">Orchesella dallaii</name>
    <dbReference type="NCBI Taxonomy" id="48710"/>
    <lineage>
        <taxon>Eukaryota</taxon>
        <taxon>Metazoa</taxon>
        <taxon>Ecdysozoa</taxon>
        <taxon>Arthropoda</taxon>
        <taxon>Hexapoda</taxon>
        <taxon>Collembola</taxon>
        <taxon>Entomobryomorpha</taxon>
        <taxon>Entomobryoidea</taxon>
        <taxon>Orchesellidae</taxon>
        <taxon>Orchesellinae</taxon>
        <taxon>Orchesella</taxon>
    </lineage>
</organism>
<dbReference type="PANTHER" id="PTHR11085:SF10">
    <property type="entry name" value="NAD-DEPENDENT PROTEIN DEACYLASE SIRTUIN-5, MITOCHONDRIAL-RELATED"/>
    <property type="match status" value="1"/>
</dbReference>
<dbReference type="InterPro" id="IPR003000">
    <property type="entry name" value="Sirtuin"/>
</dbReference>
<evidence type="ECO:0000256" key="1">
    <source>
        <dbReference type="ARBA" id="ARBA00022679"/>
    </source>
</evidence>
<protein>
    <recommendedName>
        <fullName evidence="4">Deacetylase sirtuin-type domain-containing protein</fullName>
    </recommendedName>
</protein>
<dbReference type="InterPro" id="IPR050134">
    <property type="entry name" value="NAD-dep_sirtuin_deacylases"/>
</dbReference>
<dbReference type="SUPFAM" id="SSF52467">
    <property type="entry name" value="DHS-like NAD/FAD-binding domain"/>
    <property type="match status" value="1"/>
</dbReference>
<evidence type="ECO:0000259" key="4">
    <source>
        <dbReference type="PROSITE" id="PS50305"/>
    </source>
</evidence>
<dbReference type="PROSITE" id="PS50305">
    <property type="entry name" value="SIRTUIN"/>
    <property type="match status" value="1"/>
</dbReference>
<dbReference type="Proteomes" id="UP001642540">
    <property type="component" value="Unassembled WGS sequence"/>
</dbReference>
<feature type="binding site" evidence="3">
    <location>
        <position position="186"/>
    </location>
    <ligand>
        <name>Zn(2+)</name>
        <dbReference type="ChEBI" id="CHEBI:29105"/>
    </ligand>
</feature>
<dbReference type="InterPro" id="IPR026591">
    <property type="entry name" value="Sirtuin_cat_small_dom_sf"/>
</dbReference>
<gene>
    <name evidence="5" type="ORF">ODALV1_LOCUS3110</name>
</gene>
<proteinExistence type="predicted"/>
<reference evidence="5 6" key="1">
    <citation type="submission" date="2024-08" db="EMBL/GenBank/DDBJ databases">
        <authorList>
            <person name="Cucini C."/>
            <person name="Frati F."/>
        </authorList>
    </citation>
    <scope>NUCLEOTIDE SEQUENCE [LARGE SCALE GENOMIC DNA]</scope>
</reference>
<feature type="domain" description="Deacetylase sirtuin-type" evidence="4">
    <location>
        <begin position="7"/>
        <end position="266"/>
    </location>
</feature>
<feature type="active site" description="Proton acceptor" evidence="3">
    <location>
        <position position="132"/>
    </location>
</feature>
<keyword evidence="1" id="KW-0808">Transferase</keyword>
<sequence length="266" mass="29468">MTTFTNQNGASGDIGEFKKVFDKSKYVVAITGAGISAASGIPTFRGKGGYWRGYAVQTLAAMSKFKENPSLVWEFYHYRREIVLMKRPTLAHLHLAEVEKRFELANKKFVIITQNIDELHTRAGSKNVVELHGSLFKTQCTECGIISQNFNSPICPALLDKGSAEEGTPDAAIPTKLLPTCNVLGCNGLQRPYIIWFDEDPTPENMDQSYDWLNNCDLCLVIGTSSVVDPANEFGPLVAARGVPVAEFNLEMTPATQNFQYNNNYI</sequence>
<dbReference type="Pfam" id="PF02146">
    <property type="entry name" value="SIR2"/>
    <property type="match status" value="1"/>
</dbReference>
<name>A0ABP1PTX9_9HEXA</name>
<evidence type="ECO:0000256" key="2">
    <source>
        <dbReference type="ARBA" id="ARBA00023027"/>
    </source>
</evidence>
<feature type="binding site" evidence="3">
    <location>
        <position position="181"/>
    </location>
    <ligand>
        <name>Zn(2+)</name>
        <dbReference type="ChEBI" id="CHEBI:29105"/>
    </ligand>
</feature>
<accession>A0ABP1PTX9</accession>
<evidence type="ECO:0000313" key="5">
    <source>
        <dbReference type="EMBL" id="CAL8075234.1"/>
    </source>
</evidence>
<evidence type="ECO:0000313" key="6">
    <source>
        <dbReference type="Proteomes" id="UP001642540"/>
    </source>
</evidence>
<dbReference type="EMBL" id="CAXLJM020000007">
    <property type="protein sequence ID" value="CAL8075234.1"/>
    <property type="molecule type" value="Genomic_DNA"/>
</dbReference>
<keyword evidence="3" id="KW-0862">Zinc</keyword>
<comment type="caution">
    <text evidence="5">The sequence shown here is derived from an EMBL/GenBank/DDBJ whole genome shotgun (WGS) entry which is preliminary data.</text>
</comment>
<dbReference type="Gene3D" id="3.40.50.1220">
    <property type="entry name" value="TPP-binding domain"/>
    <property type="match status" value="1"/>
</dbReference>
<dbReference type="PANTHER" id="PTHR11085">
    <property type="entry name" value="NAD-DEPENDENT PROTEIN DEACYLASE SIRTUIN-5, MITOCHONDRIAL-RELATED"/>
    <property type="match status" value="1"/>
</dbReference>
<dbReference type="InterPro" id="IPR029035">
    <property type="entry name" value="DHS-like_NAD/FAD-binding_dom"/>
</dbReference>
<feature type="binding site" evidence="3">
    <location>
        <position position="143"/>
    </location>
    <ligand>
        <name>Zn(2+)</name>
        <dbReference type="ChEBI" id="CHEBI:29105"/>
    </ligand>
</feature>
<keyword evidence="3" id="KW-0479">Metal-binding</keyword>
<dbReference type="Gene3D" id="3.30.1600.10">
    <property type="entry name" value="SIR2/SIRT2 'Small Domain"/>
    <property type="match status" value="1"/>
</dbReference>
<keyword evidence="6" id="KW-1185">Reference proteome</keyword>
<evidence type="ECO:0000256" key="3">
    <source>
        <dbReference type="PROSITE-ProRule" id="PRU00236"/>
    </source>
</evidence>
<dbReference type="InterPro" id="IPR026590">
    <property type="entry name" value="Ssirtuin_cat_dom"/>
</dbReference>
<keyword evidence="2" id="KW-0520">NAD</keyword>